<dbReference type="InterPro" id="IPR040415">
    <property type="entry name" value="SETD9"/>
</dbReference>
<comment type="caution">
    <text evidence="2">The sequence shown here is derived from an EMBL/GenBank/DDBJ whole genome shotgun (WGS) entry which is preliminary data.</text>
</comment>
<dbReference type="PANTHER" id="PTHR33524:SF2">
    <property type="entry name" value="SET DOMAIN-CONTAINING PROTEIN 9"/>
    <property type="match status" value="1"/>
</dbReference>
<dbReference type="EMBL" id="CAJNYV010004555">
    <property type="protein sequence ID" value="CAF3679238.1"/>
    <property type="molecule type" value="Genomic_DNA"/>
</dbReference>
<dbReference type="InterPro" id="IPR046341">
    <property type="entry name" value="SET_dom_sf"/>
</dbReference>
<dbReference type="PANTHER" id="PTHR33524">
    <property type="entry name" value="C5ORF35"/>
    <property type="match status" value="1"/>
</dbReference>
<reference evidence="2" key="1">
    <citation type="submission" date="2021-02" db="EMBL/GenBank/DDBJ databases">
        <authorList>
            <person name="Nowell W R."/>
        </authorList>
    </citation>
    <scope>NUCLEOTIDE SEQUENCE</scope>
</reference>
<organism evidence="2 4">
    <name type="scientific">Rotaria socialis</name>
    <dbReference type="NCBI Taxonomy" id="392032"/>
    <lineage>
        <taxon>Eukaryota</taxon>
        <taxon>Metazoa</taxon>
        <taxon>Spiralia</taxon>
        <taxon>Gnathifera</taxon>
        <taxon>Rotifera</taxon>
        <taxon>Eurotatoria</taxon>
        <taxon>Bdelloidea</taxon>
        <taxon>Philodinida</taxon>
        <taxon>Philodinidae</taxon>
        <taxon>Rotaria</taxon>
    </lineage>
</organism>
<dbReference type="InterPro" id="IPR001214">
    <property type="entry name" value="SET_dom"/>
</dbReference>
<gene>
    <name evidence="2" type="ORF">KIK155_LOCUS25217</name>
    <name evidence="3" type="ORF">TOA249_LOCUS15944</name>
</gene>
<name>A0A818T310_9BILA</name>
<evidence type="ECO:0000313" key="4">
    <source>
        <dbReference type="Proteomes" id="UP000663865"/>
    </source>
</evidence>
<dbReference type="SUPFAM" id="SSF82199">
    <property type="entry name" value="SET domain"/>
    <property type="match status" value="1"/>
</dbReference>
<evidence type="ECO:0000313" key="3">
    <source>
        <dbReference type="EMBL" id="CAF4682404.1"/>
    </source>
</evidence>
<sequence>MLKYLFGRRSSYLNTETIDKVQSLCRSIENEIDRSNLHREIVQLFDRLLKSHSNKSPRSILQEHMNFSINKGLSQTHSQGVFLDYGQINKAGQLVAIYPGTIYRRHIDPLLLPSIRNRFLLARKDALIIDGRDRGLSRSIYLSCHARYPSYDKTWLSQDVFLHKNPLTLGHYINHFPSDGLPNVTYHEFDFNFNDNAYDLYRFVPNVRYTDTDMGDNDKGMPSVVLISLRPIKQGEELFSCYLNIIQGNEKS</sequence>
<protein>
    <recommendedName>
        <fullName evidence="1">SET domain-containing protein</fullName>
    </recommendedName>
</protein>
<dbReference type="AlphaFoldDB" id="A0A818T310"/>
<feature type="domain" description="SET" evidence="1">
    <location>
        <begin position="99"/>
        <end position="243"/>
    </location>
</feature>
<evidence type="ECO:0000313" key="2">
    <source>
        <dbReference type="EMBL" id="CAF3679238.1"/>
    </source>
</evidence>
<proteinExistence type="predicted"/>
<dbReference type="EMBL" id="CAJOBS010001061">
    <property type="protein sequence ID" value="CAF4682404.1"/>
    <property type="molecule type" value="Genomic_DNA"/>
</dbReference>
<accession>A0A818T310</accession>
<evidence type="ECO:0000259" key="1">
    <source>
        <dbReference type="PROSITE" id="PS50280"/>
    </source>
</evidence>
<dbReference type="Proteomes" id="UP000663865">
    <property type="component" value="Unassembled WGS sequence"/>
</dbReference>
<dbReference type="PROSITE" id="PS50280">
    <property type="entry name" value="SET"/>
    <property type="match status" value="1"/>
</dbReference>
<dbReference type="Proteomes" id="UP000663838">
    <property type="component" value="Unassembled WGS sequence"/>
</dbReference>
<dbReference type="Gene3D" id="2.170.270.10">
    <property type="entry name" value="SET domain"/>
    <property type="match status" value="1"/>
</dbReference>